<dbReference type="InterPro" id="IPR000305">
    <property type="entry name" value="GIY-YIG_endonuc"/>
</dbReference>
<comment type="caution">
    <text evidence="2">The sequence shown here is derived from an EMBL/GenBank/DDBJ whole genome shotgun (WGS) entry which is preliminary data.</text>
</comment>
<name>A0ABQ1HA46_9FLAO</name>
<dbReference type="Proteomes" id="UP000658793">
    <property type="component" value="Unassembled WGS sequence"/>
</dbReference>
<keyword evidence="3" id="KW-1185">Reference proteome</keyword>
<proteinExistence type="predicted"/>
<dbReference type="SUPFAM" id="SSF82771">
    <property type="entry name" value="GIY-YIG endonuclease"/>
    <property type="match status" value="1"/>
</dbReference>
<evidence type="ECO:0000313" key="3">
    <source>
        <dbReference type="Proteomes" id="UP000658793"/>
    </source>
</evidence>
<dbReference type="Gene3D" id="3.40.1440.10">
    <property type="entry name" value="GIY-YIG endonuclease"/>
    <property type="match status" value="1"/>
</dbReference>
<organism evidence="2 3">
    <name type="scientific">Flavobacterium palustre</name>
    <dbReference type="NCBI Taxonomy" id="1476463"/>
    <lineage>
        <taxon>Bacteria</taxon>
        <taxon>Pseudomonadati</taxon>
        <taxon>Bacteroidota</taxon>
        <taxon>Flavobacteriia</taxon>
        <taxon>Flavobacteriales</taxon>
        <taxon>Flavobacteriaceae</taxon>
        <taxon>Flavobacterium</taxon>
    </lineage>
</organism>
<reference evidence="3" key="1">
    <citation type="journal article" date="2019" name="Int. J. Syst. Evol. Microbiol.">
        <title>The Global Catalogue of Microorganisms (GCM) 10K type strain sequencing project: providing services to taxonomists for standard genome sequencing and annotation.</title>
        <authorList>
            <consortium name="The Broad Institute Genomics Platform"/>
            <consortium name="The Broad Institute Genome Sequencing Center for Infectious Disease"/>
            <person name="Wu L."/>
            <person name="Ma J."/>
        </authorList>
    </citation>
    <scope>NUCLEOTIDE SEQUENCE [LARGE SCALE GENOMIC DNA]</scope>
    <source>
        <strain evidence="3">CGMCC 1.12811</strain>
    </source>
</reference>
<dbReference type="PROSITE" id="PS50164">
    <property type="entry name" value="GIY_YIG"/>
    <property type="match status" value="1"/>
</dbReference>
<feature type="domain" description="GIY-YIG" evidence="1">
    <location>
        <begin position="9"/>
        <end position="86"/>
    </location>
</feature>
<dbReference type="EMBL" id="BMGA01000001">
    <property type="protein sequence ID" value="GGA67704.1"/>
    <property type="molecule type" value="Genomic_DNA"/>
</dbReference>
<evidence type="ECO:0000313" key="2">
    <source>
        <dbReference type="EMBL" id="GGA67704.1"/>
    </source>
</evidence>
<dbReference type="Pfam" id="PF01541">
    <property type="entry name" value="GIY-YIG"/>
    <property type="match status" value="1"/>
</dbReference>
<dbReference type="InterPro" id="IPR035901">
    <property type="entry name" value="GIY-YIG_endonuc_sf"/>
</dbReference>
<gene>
    <name evidence="2" type="ORF">GCM10008015_05560</name>
</gene>
<sequence length="103" mass="12548">MFKLIDENRMHFVYIIYSSDKDTFYIGETSDTELRLQWHNSGIFENSYTKIANDWVLFHIIECTDIFQARKIERHIKDMKSKTYISNLKKYPEISEKLLLKYR</sequence>
<evidence type="ECO:0000259" key="1">
    <source>
        <dbReference type="PROSITE" id="PS50164"/>
    </source>
</evidence>
<dbReference type="RefSeq" id="WP_229732577.1">
    <property type="nucleotide sequence ID" value="NZ_BMGA01000001.1"/>
</dbReference>
<protein>
    <recommendedName>
        <fullName evidence="1">GIY-YIG domain-containing protein</fullName>
    </recommendedName>
</protein>
<accession>A0ABQ1HA46</accession>